<dbReference type="InterPro" id="IPR003660">
    <property type="entry name" value="HAMP_dom"/>
</dbReference>
<dbReference type="Pfam" id="PF02518">
    <property type="entry name" value="HATPase_c"/>
    <property type="match status" value="1"/>
</dbReference>
<evidence type="ECO:0000256" key="6">
    <source>
        <dbReference type="ARBA" id="ARBA00022741"/>
    </source>
</evidence>
<keyword evidence="8" id="KW-0067">ATP-binding</keyword>
<feature type="transmembrane region" description="Helical" evidence="12">
    <location>
        <begin position="14"/>
        <end position="34"/>
    </location>
</feature>
<dbReference type="EMBL" id="SLUN01000009">
    <property type="protein sequence ID" value="TCL70797.1"/>
    <property type="molecule type" value="Genomic_DNA"/>
</dbReference>
<dbReference type="GO" id="GO:0005524">
    <property type="term" value="F:ATP binding"/>
    <property type="evidence" value="ECO:0007669"/>
    <property type="project" value="UniProtKB-KW"/>
</dbReference>
<comment type="caution">
    <text evidence="14">The sequence shown here is derived from an EMBL/GenBank/DDBJ whole genome shotgun (WGS) entry which is preliminary data.</text>
</comment>
<dbReference type="PANTHER" id="PTHR34220:SF11">
    <property type="entry name" value="SENSOR PROTEIN KINASE HPTS"/>
    <property type="match status" value="1"/>
</dbReference>
<keyword evidence="5 12" id="KW-0812">Transmembrane</keyword>
<evidence type="ECO:0000256" key="11">
    <source>
        <dbReference type="ARBA" id="ARBA00023136"/>
    </source>
</evidence>
<dbReference type="InterPro" id="IPR036890">
    <property type="entry name" value="HATPase_C_sf"/>
</dbReference>
<comment type="subcellular location">
    <subcellularLocation>
        <location evidence="1">Cell membrane</location>
        <topology evidence="1">Multi-pass membrane protein</topology>
    </subcellularLocation>
</comment>
<keyword evidence="7 14" id="KW-0418">Kinase</keyword>
<dbReference type="SUPFAM" id="SSF55874">
    <property type="entry name" value="ATPase domain of HSP90 chaperone/DNA topoisomerase II/histidine kinase"/>
    <property type="match status" value="1"/>
</dbReference>
<dbReference type="RefSeq" id="WP_132014069.1">
    <property type="nucleotide sequence ID" value="NZ_SLUN01000009.1"/>
</dbReference>
<sequence>MTALNFPKTLKSRLILYFLAITIIPSVAISFFYFKNSQHTLEKNMIGTATSNLNYSMTIIDKQLKNAEQLSDWIFINKNLDTILTKNSNGARVRYSSDIKTFLELVEYQLKYNTSIGTSIYSLLIHGNNGLDLRAGQPEGTQIELAELQKAAWFQKGLKLHGRKFWYGVVENPSTVKFEEYILPLVRPILHSITNREIGWQMIGFRTSLISDLFKNFEVRPDETVLVVDSRGHCVYHHQPRLLGHNLSRLSYVAAILKDSQRQGERSALIGGAKRLVVFAKSQETGWSIIRVLSSAELNRQKQILLNITMIILLSSLVFTSFITVYLSSNLTQPLTKFLQRTKAIAAGNFARDPAIEGQDELGALGRGINEMADNIRSLLDRVIADEREKRRLELDVLQNQVNPHFLYNTLNSLKLMATMQKADGIREMVSALGRLLMNLSKNTAEKISLAEEMALLDDYIYIQNIRYKGKIRLEYHLEDETVLQCLIIKFTLQPIVENAIFHGIEPKKDAGRIAIDIAAEAGQLIIRITDDGVGMTQEQIAAVFTAAPPVKTRGLSQIGISNVNQRLQLVYGPGYGLTIESVVGEYTQVAVRVPRETATHSAAVAPG</sequence>
<keyword evidence="11 12" id="KW-0472">Membrane</keyword>
<dbReference type="GO" id="GO:0005886">
    <property type="term" value="C:plasma membrane"/>
    <property type="evidence" value="ECO:0007669"/>
    <property type="project" value="UniProtKB-SubCell"/>
</dbReference>
<evidence type="ECO:0000256" key="9">
    <source>
        <dbReference type="ARBA" id="ARBA00022989"/>
    </source>
</evidence>
<reference evidence="14 15" key="1">
    <citation type="submission" date="2019-03" db="EMBL/GenBank/DDBJ databases">
        <title>Genomic Encyclopedia of Type Strains, Phase IV (KMG-IV): sequencing the most valuable type-strain genomes for metagenomic binning, comparative biology and taxonomic classification.</title>
        <authorList>
            <person name="Goeker M."/>
        </authorList>
    </citation>
    <scope>NUCLEOTIDE SEQUENCE [LARGE SCALE GENOMIC DNA]</scope>
    <source>
        <strain evidence="14 15">LX-B</strain>
    </source>
</reference>
<evidence type="ECO:0000313" key="14">
    <source>
        <dbReference type="EMBL" id="TCL70797.1"/>
    </source>
</evidence>
<dbReference type="CDD" id="cd18774">
    <property type="entry name" value="PDC2_HK_sensor"/>
    <property type="match status" value="1"/>
</dbReference>
<evidence type="ECO:0000259" key="13">
    <source>
        <dbReference type="PROSITE" id="PS50885"/>
    </source>
</evidence>
<keyword evidence="15" id="KW-1185">Reference proteome</keyword>
<dbReference type="Proteomes" id="UP000295008">
    <property type="component" value="Unassembled WGS sequence"/>
</dbReference>
<keyword evidence="4" id="KW-0808">Transferase</keyword>
<evidence type="ECO:0000313" key="15">
    <source>
        <dbReference type="Proteomes" id="UP000295008"/>
    </source>
</evidence>
<keyword evidence="6" id="KW-0547">Nucleotide-binding</keyword>
<keyword evidence="9 12" id="KW-1133">Transmembrane helix</keyword>
<evidence type="ECO:0000256" key="10">
    <source>
        <dbReference type="ARBA" id="ARBA00023012"/>
    </source>
</evidence>
<dbReference type="SMART" id="SM00387">
    <property type="entry name" value="HATPase_c"/>
    <property type="match status" value="1"/>
</dbReference>
<dbReference type="Gene3D" id="6.10.340.10">
    <property type="match status" value="1"/>
</dbReference>
<dbReference type="InterPro" id="IPR050640">
    <property type="entry name" value="Bact_2-comp_sensor_kinase"/>
</dbReference>
<evidence type="ECO:0000256" key="2">
    <source>
        <dbReference type="ARBA" id="ARBA00022475"/>
    </source>
</evidence>
<dbReference type="Gene3D" id="3.30.565.10">
    <property type="entry name" value="Histidine kinase-like ATPase, C-terminal domain"/>
    <property type="match status" value="1"/>
</dbReference>
<name>A0A4V2QF68_HYDET</name>
<dbReference type="GO" id="GO:0000155">
    <property type="term" value="F:phosphorelay sensor kinase activity"/>
    <property type="evidence" value="ECO:0007669"/>
    <property type="project" value="InterPro"/>
</dbReference>
<dbReference type="PANTHER" id="PTHR34220">
    <property type="entry name" value="SENSOR HISTIDINE KINASE YPDA"/>
    <property type="match status" value="1"/>
</dbReference>
<keyword evidence="3" id="KW-0597">Phosphoprotein</keyword>
<evidence type="ECO:0000256" key="3">
    <source>
        <dbReference type="ARBA" id="ARBA00022553"/>
    </source>
</evidence>
<proteinExistence type="predicted"/>
<protein>
    <submittedName>
        <fullName evidence="14">Two-component system sensor histidine kinase YesM</fullName>
    </submittedName>
</protein>
<dbReference type="SUPFAM" id="SSF158472">
    <property type="entry name" value="HAMP domain-like"/>
    <property type="match status" value="1"/>
</dbReference>
<evidence type="ECO:0000256" key="7">
    <source>
        <dbReference type="ARBA" id="ARBA00022777"/>
    </source>
</evidence>
<evidence type="ECO:0000256" key="1">
    <source>
        <dbReference type="ARBA" id="ARBA00004651"/>
    </source>
</evidence>
<evidence type="ECO:0000256" key="8">
    <source>
        <dbReference type="ARBA" id="ARBA00022840"/>
    </source>
</evidence>
<dbReference type="OrthoDB" id="9809348at2"/>
<feature type="domain" description="HAMP" evidence="13">
    <location>
        <begin position="329"/>
        <end position="381"/>
    </location>
</feature>
<dbReference type="InterPro" id="IPR003594">
    <property type="entry name" value="HATPase_dom"/>
</dbReference>
<organism evidence="14 15">
    <name type="scientific">Hydrogenispora ethanolica</name>
    <dbReference type="NCBI Taxonomy" id="1082276"/>
    <lineage>
        <taxon>Bacteria</taxon>
        <taxon>Bacillati</taxon>
        <taxon>Bacillota</taxon>
        <taxon>Hydrogenispora</taxon>
    </lineage>
</organism>
<keyword evidence="10" id="KW-0902">Two-component regulatory system</keyword>
<keyword evidence="2" id="KW-1003">Cell membrane</keyword>
<feature type="transmembrane region" description="Helical" evidence="12">
    <location>
        <begin position="304"/>
        <end position="327"/>
    </location>
</feature>
<accession>A0A4V2QF68</accession>
<evidence type="ECO:0000256" key="12">
    <source>
        <dbReference type="SAM" id="Phobius"/>
    </source>
</evidence>
<dbReference type="SMART" id="SM00304">
    <property type="entry name" value="HAMP"/>
    <property type="match status" value="1"/>
</dbReference>
<dbReference type="Pfam" id="PF00672">
    <property type="entry name" value="HAMP"/>
    <property type="match status" value="1"/>
</dbReference>
<dbReference type="InterPro" id="IPR010559">
    <property type="entry name" value="Sig_transdc_His_kin_internal"/>
</dbReference>
<gene>
    <name evidence="14" type="ORF">EDC14_1009115</name>
</gene>
<dbReference type="PROSITE" id="PS50885">
    <property type="entry name" value="HAMP"/>
    <property type="match status" value="1"/>
</dbReference>
<dbReference type="Pfam" id="PF06580">
    <property type="entry name" value="His_kinase"/>
    <property type="match status" value="1"/>
</dbReference>
<evidence type="ECO:0000256" key="4">
    <source>
        <dbReference type="ARBA" id="ARBA00022679"/>
    </source>
</evidence>
<dbReference type="AlphaFoldDB" id="A0A4V2QF68"/>
<evidence type="ECO:0000256" key="5">
    <source>
        <dbReference type="ARBA" id="ARBA00022692"/>
    </source>
</evidence>
<dbReference type="CDD" id="cd06225">
    <property type="entry name" value="HAMP"/>
    <property type="match status" value="1"/>
</dbReference>
<dbReference type="Gene3D" id="3.30.450.20">
    <property type="entry name" value="PAS domain"/>
    <property type="match status" value="2"/>
</dbReference>